<dbReference type="Proteomes" id="UP000267841">
    <property type="component" value="Unassembled WGS sequence"/>
</dbReference>
<comment type="caution">
    <text evidence="1">The sequence shown here is derived from an EMBL/GenBank/DDBJ whole genome shotgun (WGS) entry which is preliminary data.</text>
</comment>
<reference evidence="1 2" key="1">
    <citation type="submission" date="2018-10" db="EMBL/GenBank/DDBJ databases">
        <title>Genomic Encyclopedia of Archaeal and Bacterial Type Strains, Phase II (KMG-II): from individual species to whole genera.</title>
        <authorList>
            <person name="Goeker M."/>
        </authorList>
    </citation>
    <scope>NUCLEOTIDE SEQUENCE [LARGE SCALE GENOMIC DNA]</scope>
    <source>
        <strain evidence="1 2">DSM 16510</strain>
    </source>
</reference>
<accession>A0A497XNT9</accession>
<gene>
    <name evidence="1" type="ORF">BCF55_0894</name>
</gene>
<dbReference type="SUPFAM" id="SSF111126">
    <property type="entry name" value="Ligand-binding domain in the NO signalling and Golgi transport"/>
    <property type="match status" value="1"/>
</dbReference>
<sequence>MVDPDILLIAMVELIEGVRNLIGDKGANAVLRDAGRHSGPKLLESLIGHLPEVLEREEALRRTCMLLEELGFAKKIEKEDSTISIQDDIFSDAIRAEDIQKSPVVYFFMGLIEGFVQFMSGNKVTLSPKQIEKGRFVFSYA</sequence>
<dbReference type="OrthoDB" id="13898at2"/>
<proteinExistence type="predicted"/>
<name>A0A497XNT9_9AQUI</name>
<dbReference type="AlphaFoldDB" id="A0A497XNT9"/>
<evidence type="ECO:0000313" key="1">
    <source>
        <dbReference type="EMBL" id="RLJ70617.1"/>
    </source>
</evidence>
<protein>
    <submittedName>
        <fullName evidence="1">Uncharacterized protein</fullName>
    </submittedName>
</protein>
<dbReference type="EMBL" id="RCCJ01000001">
    <property type="protein sequence ID" value="RLJ70617.1"/>
    <property type="molecule type" value="Genomic_DNA"/>
</dbReference>
<organism evidence="1 2">
    <name type="scientific">Hydrogenivirga caldilitoris</name>
    <dbReference type="NCBI Taxonomy" id="246264"/>
    <lineage>
        <taxon>Bacteria</taxon>
        <taxon>Pseudomonadati</taxon>
        <taxon>Aquificota</taxon>
        <taxon>Aquificia</taxon>
        <taxon>Aquificales</taxon>
        <taxon>Aquificaceae</taxon>
        <taxon>Hydrogenivirga</taxon>
    </lineage>
</organism>
<evidence type="ECO:0000313" key="2">
    <source>
        <dbReference type="Proteomes" id="UP000267841"/>
    </source>
</evidence>
<dbReference type="InterPro" id="IPR024096">
    <property type="entry name" value="NO_sig/Golgi_transp_ligand-bd"/>
</dbReference>
<keyword evidence="2" id="KW-1185">Reference proteome</keyword>
<dbReference type="RefSeq" id="WP_121010560.1">
    <property type="nucleotide sequence ID" value="NZ_RCCJ01000001.1"/>
</dbReference>